<dbReference type="STRING" id="1109443.G4U2B5"/>
<evidence type="ECO:0000256" key="2">
    <source>
        <dbReference type="SAM" id="SignalP"/>
    </source>
</evidence>
<feature type="chain" id="PRO_5003469306" evidence="2">
    <location>
        <begin position="19"/>
        <end position="324"/>
    </location>
</feature>
<dbReference type="Proteomes" id="UP000007148">
    <property type="component" value="Unassembled WGS sequence"/>
</dbReference>
<evidence type="ECO:0000313" key="3">
    <source>
        <dbReference type="EMBL" id="CCA77724.1"/>
    </source>
</evidence>
<keyword evidence="4" id="KW-1185">Reference proteome</keyword>
<evidence type="ECO:0000256" key="1">
    <source>
        <dbReference type="SAM" id="MobiDB-lite"/>
    </source>
</evidence>
<dbReference type="OMA" id="TTCTRNI"/>
<feature type="compositionally biased region" description="Low complexity" evidence="1">
    <location>
        <begin position="155"/>
        <end position="178"/>
    </location>
</feature>
<name>G4U2B5_SERID</name>
<protein>
    <submittedName>
        <fullName evidence="3">Uncharacterized protein</fullName>
    </submittedName>
</protein>
<dbReference type="OrthoDB" id="5588482at2759"/>
<feature type="region of interest" description="Disordered" evidence="1">
    <location>
        <begin position="155"/>
        <end position="211"/>
    </location>
</feature>
<reference evidence="3 4" key="1">
    <citation type="journal article" date="2011" name="PLoS Pathog.">
        <title>Endophytic Life Strategies Decoded by Genome and Transcriptome Analyses of the Mutualistic Root Symbiont Piriformospora indica.</title>
        <authorList>
            <person name="Zuccaro A."/>
            <person name="Lahrmann U."/>
            <person name="Guldener U."/>
            <person name="Langen G."/>
            <person name="Pfiffi S."/>
            <person name="Biedenkopf D."/>
            <person name="Wong P."/>
            <person name="Samans B."/>
            <person name="Grimm C."/>
            <person name="Basiewicz M."/>
            <person name="Murat C."/>
            <person name="Martin F."/>
            <person name="Kogel K.H."/>
        </authorList>
    </citation>
    <scope>NUCLEOTIDE SEQUENCE [LARGE SCALE GENOMIC DNA]</scope>
    <source>
        <strain evidence="3 4">DSM 11827</strain>
    </source>
</reference>
<keyword evidence="2" id="KW-0732">Signal</keyword>
<dbReference type="InParanoid" id="G4U2B5"/>
<dbReference type="HOGENOM" id="CLU_049056_0_0_1"/>
<evidence type="ECO:0000313" key="4">
    <source>
        <dbReference type="Proteomes" id="UP000007148"/>
    </source>
</evidence>
<comment type="caution">
    <text evidence="3">The sequence shown here is derived from an EMBL/GenBank/DDBJ whole genome shotgun (WGS) entry which is preliminary data.</text>
</comment>
<dbReference type="AlphaFoldDB" id="G4U2B5"/>
<dbReference type="eggNOG" id="ENOG502S2I3">
    <property type="taxonomic scope" value="Eukaryota"/>
</dbReference>
<gene>
    <name evidence="3" type="ORF">PIIN_08972</name>
</gene>
<organism evidence="3 4">
    <name type="scientific">Serendipita indica (strain DSM 11827)</name>
    <name type="common">Root endophyte fungus</name>
    <name type="synonym">Piriformospora indica</name>
    <dbReference type="NCBI Taxonomy" id="1109443"/>
    <lineage>
        <taxon>Eukaryota</taxon>
        <taxon>Fungi</taxon>
        <taxon>Dikarya</taxon>
        <taxon>Basidiomycota</taxon>
        <taxon>Agaricomycotina</taxon>
        <taxon>Agaricomycetes</taxon>
        <taxon>Sebacinales</taxon>
        <taxon>Serendipitaceae</taxon>
        <taxon>Serendipita</taxon>
    </lineage>
</organism>
<feature type="signal peptide" evidence="2">
    <location>
        <begin position="1"/>
        <end position="18"/>
    </location>
</feature>
<sequence length="324" mass="33445">MIKSAAFALLSLATAVLAQSSAPSNQCQTFLQSLNNDQGISGCLNALIGATSDFDPSNTANGGNATSAAAITAALNKICPASFTACDESKIRMKLAEFYTQCQADLLGTNGDGTNGNKDIINTYDVLYLLVPLKNAICSRDTDGKFCVNKMSPSTSTSASATGTASGSASSSSATTPARRYIEPYIVARGPEDNTNSTSGQLTLGGLGGQSDQMRNDGLPYLFMTTNTTDAELCTHCTAEVVGAYIAFENVTPYALGLTRSPILSGQAALWQRLKTCNGGQLVRDILAASVGSEPQYNAAFAGAGVNTWLASGAALLFGATALF</sequence>
<dbReference type="EMBL" id="CAFZ01001868">
    <property type="protein sequence ID" value="CCA77724.1"/>
    <property type="molecule type" value="Genomic_DNA"/>
</dbReference>
<proteinExistence type="predicted"/>
<accession>G4U2B5</accession>